<protein>
    <submittedName>
        <fullName evidence="1">Uncharacterized protein</fullName>
    </submittedName>
</protein>
<dbReference type="Proteomes" id="UP000030710">
    <property type="component" value="Unassembled WGS sequence"/>
</dbReference>
<sequence length="52" mass="5679">MPAKEPLAMSISFDIWIEYSFLSIFFSPTIGPESTLVSSEDNTHTDGSILVG</sequence>
<dbReference type="HOGENOM" id="CLU_3075284_0_0_2"/>
<name>U1PVX7_9EURY</name>
<gene>
    <name evidence="1" type="ORF">J07HQW2_03056</name>
</gene>
<organism evidence="1 2">
    <name type="scientific">Haloquadratum walsbyi J07HQW2</name>
    <dbReference type="NCBI Taxonomy" id="1238425"/>
    <lineage>
        <taxon>Archaea</taxon>
        <taxon>Methanobacteriati</taxon>
        <taxon>Methanobacteriota</taxon>
        <taxon>Stenosarchaea group</taxon>
        <taxon>Halobacteria</taxon>
        <taxon>Halobacteriales</taxon>
        <taxon>Haloferacaceae</taxon>
        <taxon>Haloquadratum</taxon>
    </lineage>
</organism>
<proteinExistence type="predicted"/>
<accession>U1PVX7</accession>
<dbReference type="EMBL" id="KE356561">
    <property type="protein sequence ID" value="ERG96576.1"/>
    <property type="molecule type" value="Genomic_DNA"/>
</dbReference>
<reference evidence="1 2" key="1">
    <citation type="journal article" date="2013" name="PLoS ONE">
        <title>Assembly-driven community genomics of a hypersaline microbial ecosystem.</title>
        <authorList>
            <person name="Podell S."/>
            <person name="Ugalde J.A."/>
            <person name="Narasingarao P."/>
            <person name="Banfield J.F."/>
            <person name="Heidelberg K.B."/>
            <person name="Allen E.E."/>
        </authorList>
    </citation>
    <scope>NUCLEOTIDE SEQUENCE [LARGE SCALE GENOMIC DNA]</scope>
    <source>
        <strain evidence="2">J07HQW2</strain>
    </source>
</reference>
<evidence type="ECO:0000313" key="1">
    <source>
        <dbReference type="EMBL" id="ERG96576.1"/>
    </source>
</evidence>
<evidence type="ECO:0000313" key="2">
    <source>
        <dbReference type="Proteomes" id="UP000030710"/>
    </source>
</evidence>
<dbReference type="AlphaFoldDB" id="U1PVX7"/>
<dbReference type="STRING" id="1238425.J07HQW2_03056"/>